<comment type="caution">
    <text evidence="3">The sequence shown here is derived from an EMBL/GenBank/DDBJ whole genome shotgun (WGS) entry which is preliminary data.</text>
</comment>
<accession>A0A3L6QS78</accession>
<dbReference type="InterPro" id="IPR005174">
    <property type="entry name" value="KIB1-4_b-propeller"/>
</dbReference>
<feature type="domain" description="F-box" evidence="1">
    <location>
        <begin position="275"/>
        <end position="306"/>
    </location>
</feature>
<dbReference type="PANTHER" id="PTHR33127:SF97">
    <property type="entry name" value="OS08G0448300 PROTEIN"/>
    <property type="match status" value="1"/>
</dbReference>
<feature type="domain" description="KIB1-4 beta-propeller" evidence="2">
    <location>
        <begin position="363"/>
        <end position="572"/>
    </location>
</feature>
<protein>
    <recommendedName>
        <fullName evidence="5">F-box domain-containing protein</fullName>
    </recommendedName>
</protein>
<proteinExistence type="predicted"/>
<dbReference type="SUPFAM" id="SSF50965">
    <property type="entry name" value="Galactose oxidase, central domain"/>
    <property type="match status" value="1"/>
</dbReference>
<gene>
    <name evidence="3" type="ORF">C2845_PM04G34640</name>
</gene>
<evidence type="ECO:0000313" key="4">
    <source>
        <dbReference type="Proteomes" id="UP000275267"/>
    </source>
</evidence>
<dbReference type="SUPFAM" id="SSF81383">
    <property type="entry name" value="F-box domain"/>
    <property type="match status" value="1"/>
</dbReference>
<name>A0A3L6QS78_PANMI</name>
<dbReference type="STRING" id="4540.A0A3L6QS78"/>
<dbReference type="InterPro" id="IPR001810">
    <property type="entry name" value="F-box_dom"/>
</dbReference>
<dbReference type="Pfam" id="PF00646">
    <property type="entry name" value="F-box"/>
    <property type="match status" value="1"/>
</dbReference>
<evidence type="ECO:0000259" key="2">
    <source>
        <dbReference type="Pfam" id="PF03478"/>
    </source>
</evidence>
<dbReference type="EMBL" id="PQIB02000011">
    <property type="protein sequence ID" value="RLM86328.1"/>
    <property type="molecule type" value="Genomic_DNA"/>
</dbReference>
<dbReference type="Proteomes" id="UP000275267">
    <property type="component" value="Unassembled WGS sequence"/>
</dbReference>
<evidence type="ECO:0000313" key="3">
    <source>
        <dbReference type="EMBL" id="RLM86328.1"/>
    </source>
</evidence>
<reference evidence="4" key="1">
    <citation type="journal article" date="2019" name="Nat. Commun.">
        <title>The genome of broomcorn millet.</title>
        <authorList>
            <person name="Zou C."/>
            <person name="Miki D."/>
            <person name="Li D."/>
            <person name="Tang Q."/>
            <person name="Xiao L."/>
            <person name="Rajput S."/>
            <person name="Deng P."/>
            <person name="Jia W."/>
            <person name="Huang R."/>
            <person name="Zhang M."/>
            <person name="Sun Y."/>
            <person name="Hu J."/>
            <person name="Fu X."/>
            <person name="Schnable P.S."/>
            <person name="Li F."/>
            <person name="Zhang H."/>
            <person name="Feng B."/>
            <person name="Zhu X."/>
            <person name="Liu R."/>
            <person name="Schnable J.C."/>
            <person name="Zhu J.-K."/>
            <person name="Zhang H."/>
        </authorList>
    </citation>
    <scope>NUCLEOTIDE SEQUENCE [LARGE SCALE GENOMIC DNA]</scope>
</reference>
<evidence type="ECO:0008006" key="5">
    <source>
        <dbReference type="Google" id="ProtNLM"/>
    </source>
</evidence>
<dbReference type="Pfam" id="PF03478">
    <property type="entry name" value="Beta-prop_KIB1-4"/>
    <property type="match status" value="2"/>
</dbReference>
<dbReference type="AlphaFoldDB" id="A0A3L6QS78"/>
<dbReference type="OrthoDB" id="685954at2759"/>
<organism evidence="3 4">
    <name type="scientific">Panicum miliaceum</name>
    <name type="common">Proso millet</name>
    <name type="synonym">Broomcorn millet</name>
    <dbReference type="NCBI Taxonomy" id="4540"/>
    <lineage>
        <taxon>Eukaryota</taxon>
        <taxon>Viridiplantae</taxon>
        <taxon>Streptophyta</taxon>
        <taxon>Embryophyta</taxon>
        <taxon>Tracheophyta</taxon>
        <taxon>Spermatophyta</taxon>
        <taxon>Magnoliopsida</taxon>
        <taxon>Liliopsida</taxon>
        <taxon>Poales</taxon>
        <taxon>Poaceae</taxon>
        <taxon>PACMAD clade</taxon>
        <taxon>Panicoideae</taxon>
        <taxon>Panicodae</taxon>
        <taxon>Paniceae</taxon>
        <taxon>Panicinae</taxon>
        <taxon>Panicum</taxon>
        <taxon>Panicum sect. Panicum</taxon>
    </lineage>
</organism>
<feature type="domain" description="KIB1-4 beta-propeller" evidence="2">
    <location>
        <begin position="15"/>
        <end position="186"/>
    </location>
</feature>
<sequence length="620" mass="70917">MFVCRWSPEAIASSRFVLYCRPGDKEWTKYEVDFDNGHETLANSIFGSDGKMYVGTSWKGRYVVIDTATTSGASVEKIGMVVPPDTCPLHHPYLTFWVESADGDIFLVRFYLHAHRALGVTNIDVHRMDTTASRGYVWRRVESIGGATFFLGANCVPAVPSSSAAAAGTTDDQQANCVFLLLWCCDGIRLYSVRLDDRTISFSLLLPTSCSNDPDPDPEDWADTWFNLYWIISLPQSFRQEQTKSLMSSTTTSKVNKNIVSMQDRYEMMSPASAWSGLPIELIELLIPKLSFVDYLHIRVVCKQWNLIEKPIQHARTHPMLMSIHGASRGTYYRLFDPLVKKQYVVKKDSILLHGNWPTLRFSKHGWLLVTKGKRRIYAANPFTGEVCKLPKMDRHLFHGISFSSVPKSPGSVVFAISKYPWQHSVGVMLWRAGDNHWVKEELPCDTPFFMTHSNPVFFDNEFYCLGVHGNLGVFNPNDITWRILDKPEPIRADAADYGDRFCNLVEFKGDLIAIFRPYDANPVELYKLDQSLMSWEKVPRLDDGVLFVDNWNATIKSFQEYDGCCNRIYLPFFGYDEVEGCKEGLFYDLEADGQYKPEFYGLTEPINSLWMEPNFSRHR</sequence>
<evidence type="ECO:0000259" key="1">
    <source>
        <dbReference type="Pfam" id="PF00646"/>
    </source>
</evidence>
<dbReference type="PANTHER" id="PTHR33127">
    <property type="entry name" value="TRANSMEMBRANE PROTEIN"/>
    <property type="match status" value="1"/>
</dbReference>
<dbReference type="InterPro" id="IPR011043">
    <property type="entry name" value="Gal_Oxase/kelch_b-propeller"/>
</dbReference>
<dbReference type="InterPro" id="IPR036047">
    <property type="entry name" value="F-box-like_dom_sf"/>
</dbReference>
<keyword evidence="4" id="KW-1185">Reference proteome</keyword>